<dbReference type="OrthoDB" id="6501337at2"/>
<dbReference type="RefSeq" id="WP_038472793.1">
    <property type="nucleotide sequence ID" value="NZ_CP009451.1"/>
</dbReference>
<protein>
    <submittedName>
        <fullName evidence="2">Uncharacterized protein</fullName>
    </submittedName>
</protein>
<accession>A0A089PZ35</accession>
<dbReference type="AlphaFoldDB" id="A0A089PZ35"/>
<sequence length="479" mass="53437">MGWLLPNVAAKEPARCWSPWVCLFIIFTGVFFALFYVVLNPPSGELPSLSSGYWLPLTVTTFTGIAVTITFYSLWWEIQSVVVWNWNTWRRNMNILWRKRAHQHLFIAHHLFQSADPQQLTRIAGVGQDNDNEKMFLNLLPDKPITPGIIRFEQLCQVMLNELKQPLLRQYSSGNLRVLVQSSGADKSEELQSFNQLWAAASLPWNADIHVLSAGLPFDDWNKNVVTSRIPVLVLALHYRQPEELLPEFVSALLLMPQALLHSAKSHKEIRLFRAMSLNTASLKSELADLKTMGQQPVKNKYVVWHSGLANVPRQIAGKVLNELSFPLEDDIGTGGIIDYDQKFAAYRGLTGWAMTAAAAEMASYHSESQLLLCEDEDAAWAIVLGKSSPVASADINPLSSPFPLGSLMLALLFNAGLYSLMLKFSPVVAHSWSGVMVLILSLAVTLPGVAFLLRYVIAHLQRSQFRKAASQSGKESPV</sequence>
<dbReference type="EMBL" id="CP009451">
    <property type="protein sequence ID" value="AIR03459.1"/>
    <property type="molecule type" value="Genomic_DNA"/>
</dbReference>
<keyword evidence="1" id="KW-1133">Transmembrane helix</keyword>
<evidence type="ECO:0000313" key="2">
    <source>
        <dbReference type="EMBL" id="AIR03459.1"/>
    </source>
</evidence>
<dbReference type="KEGG" id="cnt:JT31_02160"/>
<keyword evidence="1" id="KW-0472">Membrane</keyword>
<dbReference type="Proteomes" id="UP000029481">
    <property type="component" value="Chromosome"/>
</dbReference>
<evidence type="ECO:0000256" key="1">
    <source>
        <dbReference type="SAM" id="Phobius"/>
    </source>
</evidence>
<keyword evidence="1" id="KW-0812">Transmembrane</keyword>
<feature type="transmembrane region" description="Helical" evidence="1">
    <location>
        <begin position="433"/>
        <end position="458"/>
    </location>
</feature>
<name>A0A089PZ35_9ENTR</name>
<proteinExistence type="predicted"/>
<organism evidence="2 3">
    <name type="scientific">Cedecea neteri</name>
    <dbReference type="NCBI Taxonomy" id="158822"/>
    <lineage>
        <taxon>Bacteria</taxon>
        <taxon>Pseudomonadati</taxon>
        <taxon>Pseudomonadota</taxon>
        <taxon>Gammaproteobacteria</taxon>
        <taxon>Enterobacterales</taxon>
        <taxon>Enterobacteriaceae</taxon>
        <taxon>Cedecea</taxon>
    </lineage>
</organism>
<feature type="transmembrane region" description="Helical" evidence="1">
    <location>
        <begin position="403"/>
        <end position="421"/>
    </location>
</feature>
<reference evidence="2 3" key="1">
    <citation type="submission" date="2014-09" db="EMBL/GenBank/DDBJ databases">
        <title>Cedecea neteri SSMD04 Genome Sequencing.</title>
        <authorList>
            <person name="Tan J.-Y."/>
        </authorList>
    </citation>
    <scope>NUCLEOTIDE SEQUENCE [LARGE SCALE GENOMIC DNA]</scope>
    <source>
        <strain evidence="2 3">SSMD04</strain>
    </source>
</reference>
<feature type="transmembrane region" description="Helical" evidence="1">
    <location>
        <begin position="20"/>
        <end position="39"/>
    </location>
</feature>
<feature type="transmembrane region" description="Helical" evidence="1">
    <location>
        <begin position="51"/>
        <end position="75"/>
    </location>
</feature>
<keyword evidence="3" id="KW-1185">Reference proteome</keyword>
<evidence type="ECO:0000313" key="3">
    <source>
        <dbReference type="Proteomes" id="UP000029481"/>
    </source>
</evidence>
<gene>
    <name evidence="2" type="ORF">JT31_02160</name>
</gene>